<comment type="caution">
    <text evidence="2">The sequence shown here is derived from an EMBL/GenBank/DDBJ whole genome shotgun (WGS) entry which is preliminary data.</text>
</comment>
<protein>
    <submittedName>
        <fullName evidence="2">DUF397 domain-containing protein</fullName>
    </submittedName>
</protein>
<organism evidence="2 3">
    <name type="scientific">Streptomyces zingiberis</name>
    <dbReference type="NCBI Taxonomy" id="2053010"/>
    <lineage>
        <taxon>Bacteria</taxon>
        <taxon>Bacillati</taxon>
        <taxon>Actinomycetota</taxon>
        <taxon>Actinomycetes</taxon>
        <taxon>Kitasatosporales</taxon>
        <taxon>Streptomycetaceae</taxon>
        <taxon>Streptomyces</taxon>
    </lineage>
</organism>
<evidence type="ECO:0000313" key="3">
    <source>
        <dbReference type="Proteomes" id="UP000695264"/>
    </source>
</evidence>
<gene>
    <name evidence="2" type="ORF">HCK00_15340</name>
</gene>
<dbReference type="Proteomes" id="UP000695264">
    <property type="component" value="Unassembled WGS sequence"/>
</dbReference>
<evidence type="ECO:0000313" key="2">
    <source>
        <dbReference type="EMBL" id="NJQ01869.1"/>
    </source>
</evidence>
<accession>A0ABX1C2L0</accession>
<name>A0ABX1C2L0_9ACTN</name>
<dbReference type="InterPro" id="IPR007278">
    <property type="entry name" value="DUF397"/>
</dbReference>
<sequence length="71" mass="7241">MNTASESTSPALRWRKSSYSNGAGGECLECATTGPAILVRDSKRPGGPALAFPSAGWGAFVAAVRSEGLGR</sequence>
<keyword evidence="3" id="KW-1185">Reference proteome</keyword>
<reference evidence="2 3" key="1">
    <citation type="submission" date="2020-03" db="EMBL/GenBank/DDBJ databases">
        <title>WGS of actinomycetes isolated from Thailand.</title>
        <authorList>
            <person name="Thawai C."/>
        </authorList>
    </citation>
    <scope>NUCLEOTIDE SEQUENCE [LARGE SCALE GENOMIC DNA]</scope>
    <source>
        <strain evidence="2 3">PLAI 1-29</strain>
    </source>
</reference>
<evidence type="ECO:0000259" key="1">
    <source>
        <dbReference type="Pfam" id="PF04149"/>
    </source>
</evidence>
<dbReference type="RefSeq" id="WP_168102498.1">
    <property type="nucleotide sequence ID" value="NZ_JAATEN010000010.1"/>
</dbReference>
<feature type="domain" description="DUF397" evidence="1">
    <location>
        <begin position="12"/>
        <end position="65"/>
    </location>
</feature>
<dbReference type="EMBL" id="JAATEN010000010">
    <property type="protein sequence ID" value="NJQ01869.1"/>
    <property type="molecule type" value="Genomic_DNA"/>
</dbReference>
<dbReference type="Pfam" id="PF04149">
    <property type="entry name" value="DUF397"/>
    <property type="match status" value="1"/>
</dbReference>
<proteinExistence type="predicted"/>